<name>A0ABV8ZXU6_9NEIS</name>
<organism evidence="2 3">
    <name type="scientific">Chromobacterium aquaticum</name>
    <dbReference type="NCBI Taxonomy" id="467180"/>
    <lineage>
        <taxon>Bacteria</taxon>
        <taxon>Pseudomonadati</taxon>
        <taxon>Pseudomonadota</taxon>
        <taxon>Betaproteobacteria</taxon>
        <taxon>Neisseriales</taxon>
        <taxon>Chromobacteriaceae</taxon>
        <taxon>Chromobacterium</taxon>
    </lineage>
</organism>
<evidence type="ECO:0000256" key="1">
    <source>
        <dbReference type="SAM" id="MobiDB-lite"/>
    </source>
</evidence>
<keyword evidence="3" id="KW-1185">Reference proteome</keyword>
<protein>
    <recommendedName>
        <fullName evidence="4">Opioid growth factor receptor (OGFr) conserved domain-containing protein</fullName>
    </recommendedName>
</protein>
<evidence type="ECO:0008006" key="4">
    <source>
        <dbReference type="Google" id="ProtNLM"/>
    </source>
</evidence>
<comment type="caution">
    <text evidence="2">The sequence shown here is derived from an EMBL/GenBank/DDBJ whole genome shotgun (WGS) entry which is preliminary data.</text>
</comment>
<evidence type="ECO:0000313" key="3">
    <source>
        <dbReference type="Proteomes" id="UP001595999"/>
    </source>
</evidence>
<feature type="compositionally biased region" description="Low complexity" evidence="1">
    <location>
        <begin position="20"/>
        <end position="32"/>
    </location>
</feature>
<sequence>MAKSVRPMPSIESTPSHSKVQAVQQGSDSQQQPALPRSLYRFTSLETKEIRLPFVRYLPGRDYPHYWQPAEPKDYAEASMLGRQYAAHLAQWLKTNSPDAGHGLLLRIARDMDHGDRSYRNGLRRGFFNYLEVLLVVAGRQLNLFRHVEAMHQLQRSRDLLSWLENKRQL</sequence>
<reference evidence="3" key="1">
    <citation type="journal article" date="2019" name="Int. J. Syst. Evol. Microbiol.">
        <title>The Global Catalogue of Microorganisms (GCM) 10K type strain sequencing project: providing services to taxonomists for standard genome sequencing and annotation.</title>
        <authorList>
            <consortium name="The Broad Institute Genomics Platform"/>
            <consortium name="The Broad Institute Genome Sequencing Center for Infectious Disease"/>
            <person name="Wu L."/>
            <person name="Ma J."/>
        </authorList>
    </citation>
    <scope>NUCLEOTIDE SEQUENCE [LARGE SCALE GENOMIC DNA]</scope>
    <source>
        <strain evidence="3">CGMCC 4.7608</strain>
    </source>
</reference>
<dbReference type="Proteomes" id="UP001595999">
    <property type="component" value="Unassembled WGS sequence"/>
</dbReference>
<evidence type="ECO:0000313" key="2">
    <source>
        <dbReference type="EMBL" id="MFC4490301.1"/>
    </source>
</evidence>
<proteinExistence type="predicted"/>
<accession>A0ABV8ZXU6</accession>
<feature type="region of interest" description="Disordered" evidence="1">
    <location>
        <begin position="1"/>
        <end position="36"/>
    </location>
</feature>
<dbReference type="RefSeq" id="WP_231462679.1">
    <property type="nucleotide sequence ID" value="NZ_JAJOHW010000082.1"/>
</dbReference>
<dbReference type="EMBL" id="JBHSEK010000006">
    <property type="protein sequence ID" value="MFC4490301.1"/>
    <property type="molecule type" value="Genomic_DNA"/>
</dbReference>
<gene>
    <name evidence="2" type="ORF">ACFO0R_11770</name>
</gene>